<protein>
    <submittedName>
        <fullName evidence="3">DUF2264 domain-containing protein</fullName>
    </submittedName>
</protein>
<dbReference type="Proteomes" id="UP001377573">
    <property type="component" value="Chromosome"/>
</dbReference>
<evidence type="ECO:0000313" key="3">
    <source>
        <dbReference type="EMBL" id="WWS85313.1"/>
    </source>
</evidence>
<feature type="domain" description="DUF2264" evidence="2">
    <location>
        <begin position="20"/>
        <end position="365"/>
    </location>
</feature>
<keyword evidence="4" id="KW-1185">Reference proteome</keyword>
<dbReference type="InterPro" id="IPR016624">
    <property type="entry name" value="UCP014753"/>
</dbReference>
<gene>
    <name evidence="3" type="ORF">V8Z62_03580</name>
</gene>
<evidence type="ECO:0000256" key="1">
    <source>
        <dbReference type="SAM" id="MobiDB-lite"/>
    </source>
</evidence>
<dbReference type="InterPro" id="IPR049349">
    <property type="entry name" value="DUF2264_N"/>
</dbReference>
<evidence type="ECO:0000259" key="2">
    <source>
        <dbReference type="Pfam" id="PF10022"/>
    </source>
</evidence>
<evidence type="ECO:0000313" key="4">
    <source>
        <dbReference type="Proteomes" id="UP001377573"/>
    </source>
</evidence>
<name>A0ABZ2HV84_9MICO</name>
<feature type="region of interest" description="Disordered" evidence="1">
    <location>
        <begin position="627"/>
        <end position="652"/>
    </location>
</feature>
<dbReference type="PANTHER" id="PTHR35339:SF4">
    <property type="entry name" value="LINALOOL DEHYDRATASE_ISOMERASE DOMAIN-CONTAINING PROTEIN"/>
    <property type="match status" value="1"/>
</dbReference>
<sequence length="652" mass="68149">MTLLALPSEDRALSPHTGWTRAHLTTVADAILDGAARHASPAGAGIRYPGAPGGFGAAVDALEGFSRTFLLAAFRIAGDPLGTESLADRYARGLAAGVDPDGAERWPRPDEVDQAKVEAAALALGLHFTRDTVWARLDDTARTHTVDYLATFVGGSYPPNNWAWFRALVEQFLESVGGPISAADRAADLALLDGFERAGGWSADGAARSFDHYAGWALSFYPLLWADMVGAEPRHTDRVARYRRRLDAFLDDALHLVGADGGPLIQGRSLTYRFATAAGAGVAAFSGTSRHDPGLLRRAVSGQVRHFTARGAPDATGVLPLGWYGAWRPLAQDYSGPGSPYWAAKGLLPLALPAAHPFWTAVEQPLPIDRGPFTRVLLAPGWLATGTADGIVRVVNHGTDHRTPGAFQPDAPLYAKLGYSTATAPVLAGPAARDPLDGTVAVVRGGRASHRSGFLTGMLRETDGTALGGSCGPVHWHDGVRMEFDVGGGGTAVETTVGPVVDVVSVVRGPWEVRLVRVRAGAGPDGAIHDGDVLRIGGWALSAATVVGTGPAAVTAALTPGGETQSRVVGLHGLDDATAGVRRERDVTPLGPETVSPWLYAPVRPDTWIAVGVLLGGSAVPPELDLQGGEATVSWPDGAATTFRPDEQLPRG</sequence>
<dbReference type="EMBL" id="CP146240">
    <property type="protein sequence ID" value="WWS85313.1"/>
    <property type="molecule type" value="Genomic_DNA"/>
</dbReference>
<reference evidence="3 4" key="1">
    <citation type="submission" date="2024-02" db="EMBL/GenBank/DDBJ databases">
        <authorList>
            <person name="Alasadi S."/>
            <person name="Hussein S.A."/>
        </authorList>
    </citation>
    <scope>NUCLEOTIDE SEQUENCE [LARGE SCALE GENOMIC DNA]</scope>
    <source>
        <strain evidence="3 4">GJ_SRA_44_2022</strain>
    </source>
</reference>
<dbReference type="RefSeq" id="WP_338566779.1">
    <property type="nucleotide sequence ID" value="NZ_CP146240.1"/>
</dbReference>
<dbReference type="Pfam" id="PF10022">
    <property type="entry name" value="DUF2264"/>
    <property type="match status" value="1"/>
</dbReference>
<organism evidence="3 4">
    <name type="scientific">Microbacterium paraoxydans</name>
    <dbReference type="NCBI Taxonomy" id="199592"/>
    <lineage>
        <taxon>Bacteria</taxon>
        <taxon>Bacillati</taxon>
        <taxon>Actinomycetota</taxon>
        <taxon>Actinomycetes</taxon>
        <taxon>Micrococcales</taxon>
        <taxon>Microbacteriaceae</taxon>
        <taxon>Microbacterium</taxon>
    </lineage>
</organism>
<proteinExistence type="predicted"/>
<accession>A0ABZ2HV84</accession>
<dbReference type="PANTHER" id="PTHR35339">
    <property type="entry name" value="LINALOOL DEHYDRATASE_ISOMERASE DOMAIN-CONTAINING PROTEIN"/>
    <property type="match status" value="1"/>
</dbReference>